<sequence length="433" mass="47531">MTTRAFSPSSSTSNAFRRRPAFSLPLTSPLQSLLSPNSYSASFSSSKYSGNFSDVSSPFSNVDAQVEEDLDFVFSDIPTLPWSRAMKEGEASKRMAFYFSGIVDREDAVVDSDPERSPAGSPLPRTRERGFTVPGLAKRGQDMTTSPRGRRASDILPSAASGVGEEDGKWEGASADSLDEDLWLHKNSASSPRSPQHHPASPRYKSVWEAELAAQRELEEDDHAWYARNPHRCPWTLKKNAGTLSRSRVGSEERGAQDGDSEGIKGYNQEKFPTKTNRMLFADYVGRYFQDLKTTLAGSNEGEAAVPRPASDKPDTAVCGSEDDWQEDLFSPTRGRRRSPGKRDNLDHDSYSCASSMESYSSLSESSMSSEEKSLDFEVDVAPVPLLPAAPIGVLEGMDVCAPVQPGQRNRGLSLRSVGISRPRKFSFLRLST</sequence>
<name>A0A409W1N7_9AGAR</name>
<evidence type="ECO:0000256" key="1">
    <source>
        <dbReference type="SAM" id="MobiDB-lite"/>
    </source>
</evidence>
<gene>
    <name evidence="2" type="ORF">CVT26_003785</name>
</gene>
<dbReference type="OrthoDB" id="3070679at2759"/>
<comment type="caution">
    <text evidence="2">The sequence shown here is derived from an EMBL/GenBank/DDBJ whole genome shotgun (WGS) entry which is preliminary data.</text>
</comment>
<feature type="region of interest" description="Disordered" evidence="1">
    <location>
        <begin position="28"/>
        <end position="47"/>
    </location>
</feature>
<dbReference type="Proteomes" id="UP000284706">
    <property type="component" value="Unassembled WGS sequence"/>
</dbReference>
<dbReference type="AlphaFoldDB" id="A0A409W1N7"/>
<feature type="region of interest" description="Disordered" evidence="1">
    <location>
        <begin position="109"/>
        <end position="172"/>
    </location>
</feature>
<evidence type="ECO:0000313" key="3">
    <source>
        <dbReference type="Proteomes" id="UP000284706"/>
    </source>
</evidence>
<protein>
    <submittedName>
        <fullName evidence="2">Uncharacterized protein</fullName>
    </submittedName>
</protein>
<feature type="region of interest" description="Disordered" evidence="1">
    <location>
        <begin position="300"/>
        <end position="353"/>
    </location>
</feature>
<feature type="region of interest" description="Disordered" evidence="1">
    <location>
        <begin position="243"/>
        <end position="270"/>
    </location>
</feature>
<dbReference type="EMBL" id="NHYE01005458">
    <property type="protein sequence ID" value="PPQ72421.1"/>
    <property type="molecule type" value="Genomic_DNA"/>
</dbReference>
<organism evidence="2 3">
    <name type="scientific">Gymnopilus dilepis</name>
    <dbReference type="NCBI Taxonomy" id="231916"/>
    <lineage>
        <taxon>Eukaryota</taxon>
        <taxon>Fungi</taxon>
        <taxon>Dikarya</taxon>
        <taxon>Basidiomycota</taxon>
        <taxon>Agaricomycotina</taxon>
        <taxon>Agaricomycetes</taxon>
        <taxon>Agaricomycetidae</taxon>
        <taxon>Agaricales</taxon>
        <taxon>Agaricineae</taxon>
        <taxon>Hymenogastraceae</taxon>
        <taxon>Gymnopilus</taxon>
    </lineage>
</organism>
<keyword evidence="3" id="KW-1185">Reference proteome</keyword>
<accession>A0A409W1N7</accession>
<reference evidence="2 3" key="1">
    <citation type="journal article" date="2018" name="Evol. Lett.">
        <title>Horizontal gene cluster transfer increased hallucinogenic mushroom diversity.</title>
        <authorList>
            <person name="Reynolds H.T."/>
            <person name="Vijayakumar V."/>
            <person name="Gluck-Thaler E."/>
            <person name="Korotkin H.B."/>
            <person name="Matheny P.B."/>
            <person name="Slot J.C."/>
        </authorList>
    </citation>
    <scope>NUCLEOTIDE SEQUENCE [LARGE SCALE GENOMIC DNA]</scope>
    <source>
        <strain evidence="2 3">SRW20</strain>
    </source>
</reference>
<feature type="compositionally biased region" description="Basic and acidic residues" evidence="1">
    <location>
        <begin position="341"/>
        <end position="350"/>
    </location>
</feature>
<proteinExistence type="predicted"/>
<dbReference type="InParanoid" id="A0A409W1N7"/>
<evidence type="ECO:0000313" key="2">
    <source>
        <dbReference type="EMBL" id="PPQ72421.1"/>
    </source>
</evidence>